<dbReference type="RefSeq" id="WP_345208132.1">
    <property type="nucleotide sequence ID" value="NZ_BAABGM010000024.1"/>
</dbReference>
<proteinExistence type="predicted"/>
<sequence length="299" mass="32112">MRKIVYTGNGTVPVDSGLPHVGRIFGIDDAGDLRYFRYVGNGQKNPTGAHRAEDGTPSWDGNTGNPIGRGWQGFLHVLGCGDGVIMAVRENGDLLWYRYDGDGTADQTGALGWDPGSGATIGNGFQSFVHLFAKPAEGMTTRPMAQLFGVDPNGDLRWYGYRGNGEPDPSGVKGWHPNSGNVIGNGWADFQYIVGTSDVFAVKPDGALHWYRYNGDGTADRSGATGWDSRSGSQVGRGWQGMRMVTGGTVDSGGRGTVLFAVDQEDRLLWYRYDGHGEPDPTGALGWNPRSSTQIGRGF</sequence>
<dbReference type="InterPro" id="IPR023294">
    <property type="entry name" value="Tachylectin2"/>
</dbReference>
<gene>
    <name evidence="2" type="ORF">GCM10023168_33760</name>
</gene>
<dbReference type="Gene3D" id="2.115.10.10">
    <property type="entry name" value="Tachylectin 2"/>
    <property type="match status" value="1"/>
</dbReference>
<reference evidence="3" key="1">
    <citation type="journal article" date="2019" name="Int. J. Syst. Evol. Microbiol.">
        <title>The Global Catalogue of Microorganisms (GCM) 10K type strain sequencing project: providing services to taxonomists for standard genome sequencing and annotation.</title>
        <authorList>
            <consortium name="The Broad Institute Genomics Platform"/>
            <consortium name="The Broad Institute Genome Sequencing Center for Infectious Disease"/>
            <person name="Wu L."/>
            <person name="Ma J."/>
        </authorList>
    </citation>
    <scope>NUCLEOTIDE SEQUENCE [LARGE SCALE GENOMIC DNA]</scope>
    <source>
        <strain evidence="3">JCM 17809</strain>
    </source>
</reference>
<dbReference type="Pfam" id="PF14517">
    <property type="entry name" value="Tachylectin"/>
    <property type="match status" value="1"/>
</dbReference>
<evidence type="ECO:0000313" key="2">
    <source>
        <dbReference type="EMBL" id="GAA4412182.1"/>
    </source>
</evidence>
<evidence type="ECO:0000313" key="3">
    <source>
        <dbReference type="Proteomes" id="UP001500945"/>
    </source>
</evidence>
<feature type="domain" description="Tachylectin 2" evidence="1">
    <location>
        <begin position="51"/>
        <end position="299"/>
    </location>
</feature>
<accession>A0ABP8KPZ5</accession>
<organism evidence="2 3">
    <name type="scientific">Fodinibacter luteus</name>
    <dbReference type="NCBI Taxonomy" id="552064"/>
    <lineage>
        <taxon>Bacteria</taxon>
        <taxon>Bacillati</taxon>
        <taxon>Actinomycetota</taxon>
        <taxon>Actinomycetes</taxon>
        <taxon>Micrococcales</taxon>
        <taxon>Intrasporangiaceae</taxon>
        <taxon>Fodinibacter (ex Wang et al. 2009)</taxon>
    </lineage>
</organism>
<dbReference type="EMBL" id="BAABGM010000024">
    <property type="protein sequence ID" value="GAA4412182.1"/>
    <property type="molecule type" value="Genomic_DNA"/>
</dbReference>
<name>A0ABP8KPZ5_9MICO</name>
<keyword evidence="3" id="KW-1185">Reference proteome</keyword>
<evidence type="ECO:0000259" key="1">
    <source>
        <dbReference type="Pfam" id="PF14517"/>
    </source>
</evidence>
<dbReference type="Proteomes" id="UP001500945">
    <property type="component" value="Unassembled WGS sequence"/>
</dbReference>
<protein>
    <recommendedName>
        <fullName evidence="1">Tachylectin 2 domain-containing protein</fullName>
    </recommendedName>
</protein>
<comment type="caution">
    <text evidence="2">The sequence shown here is derived from an EMBL/GenBank/DDBJ whole genome shotgun (WGS) entry which is preliminary data.</text>
</comment>